<evidence type="ECO:0000313" key="2">
    <source>
        <dbReference type="EMBL" id="KHG00660.1"/>
    </source>
</evidence>
<keyword evidence="4" id="KW-1185">Reference proteome</keyword>
<reference evidence="2" key="1">
    <citation type="submission" date="2014-09" db="EMBL/GenBank/DDBJ databases">
        <title>G. arboreum L. cv. AKA8401 A2 genome assembly version 1.0.</title>
        <authorList>
            <person name="Mudge J."/>
            <person name="Ramaraj T."/>
            <person name="Lindquist I.E."/>
            <person name="Bharti A.K."/>
            <person name="Sundararajan A."/>
            <person name="Cameron C.T."/>
            <person name="Woodward J.E."/>
            <person name="May G.D."/>
            <person name="Brubaker C."/>
            <person name="Broadhvest J."/>
            <person name="Wilkins T.A."/>
        </authorList>
    </citation>
    <scope>NUCLEOTIDE SEQUENCE</scope>
</reference>
<accession>A0A0B0MIN9</accession>
<keyword evidence="1" id="KW-0472">Membrane</keyword>
<keyword evidence="1" id="KW-1133">Transmembrane helix</keyword>
<protein>
    <submittedName>
        <fullName evidence="2">Uncharacterized protein</fullName>
    </submittedName>
</protein>
<feature type="transmembrane region" description="Helical" evidence="1">
    <location>
        <begin position="6"/>
        <end position="22"/>
    </location>
</feature>
<dbReference type="Proteomes" id="UP000032142">
    <property type="component" value="Unassembled WGS sequence"/>
</dbReference>
<dbReference type="EMBL" id="JRRC01142104">
    <property type="protein sequence ID" value="KHG00660.1"/>
    <property type="molecule type" value="Genomic_DNA"/>
</dbReference>
<sequence>MLQVGIWYTWIWIYFTTWGYLCRNKSLTEFLGIEVAISNCISFFVVQHQYQCPLS</sequence>
<reference evidence="4" key="2">
    <citation type="submission" date="2014-09" db="EMBL/GenBank/DDBJ databases">
        <authorList>
            <person name="Mudge J."/>
            <person name="Ramaraj T."/>
            <person name="Lindquist I.E."/>
            <person name="Bharti A.K."/>
            <person name="Sundararajan A."/>
            <person name="Cameron C.T."/>
            <person name="Woodward J.E."/>
            <person name="May G.D."/>
            <person name="Brubaker C."/>
            <person name="Broadhvest J."/>
            <person name="Wilkins T.A."/>
        </authorList>
    </citation>
    <scope>NUCLEOTIDE SEQUENCE</scope>
    <source>
        <strain evidence="4">cv. AKA8401</strain>
    </source>
</reference>
<gene>
    <name evidence="3" type="ORF">F383_24124</name>
    <name evidence="2" type="ORF">F383_39042</name>
</gene>
<dbReference type="EMBL" id="KN410844">
    <property type="protein sequence ID" value="KHG18549.1"/>
    <property type="molecule type" value="Genomic_DNA"/>
</dbReference>
<evidence type="ECO:0000256" key="1">
    <source>
        <dbReference type="SAM" id="Phobius"/>
    </source>
</evidence>
<evidence type="ECO:0000313" key="3">
    <source>
        <dbReference type="EMBL" id="KHG18549.1"/>
    </source>
</evidence>
<dbReference type="AlphaFoldDB" id="A0A0B0MIN9"/>
<evidence type="ECO:0000313" key="4">
    <source>
        <dbReference type="Proteomes" id="UP000032142"/>
    </source>
</evidence>
<keyword evidence="1" id="KW-0812">Transmembrane</keyword>
<organism evidence="2 4">
    <name type="scientific">Gossypium arboreum</name>
    <name type="common">Tree cotton</name>
    <name type="synonym">Gossypium nanking</name>
    <dbReference type="NCBI Taxonomy" id="29729"/>
    <lineage>
        <taxon>Eukaryota</taxon>
        <taxon>Viridiplantae</taxon>
        <taxon>Streptophyta</taxon>
        <taxon>Embryophyta</taxon>
        <taxon>Tracheophyta</taxon>
        <taxon>Spermatophyta</taxon>
        <taxon>Magnoliopsida</taxon>
        <taxon>eudicotyledons</taxon>
        <taxon>Gunneridae</taxon>
        <taxon>Pentapetalae</taxon>
        <taxon>rosids</taxon>
        <taxon>malvids</taxon>
        <taxon>Malvales</taxon>
        <taxon>Malvaceae</taxon>
        <taxon>Malvoideae</taxon>
        <taxon>Gossypium</taxon>
    </lineage>
</organism>
<proteinExistence type="predicted"/>
<name>A0A0B0MIN9_GOSAR</name>